<keyword evidence="2" id="KW-0472">Membrane</keyword>
<reference evidence="3 4" key="1">
    <citation type="submission" date="2015-07" db="EMBL/GenBank/DDBJ databases">
        <title>Genome sequencing of Kibdelosporangium phytohabitans.</title>
        <authorList>
            <person name="Qin S."/>
            <person name="Xing K."/>
        </authorList>
    </citation>
    <scope>NUCLEOTIDE SEQUENCE [LARGE SCALE GENOMIC DNA]</scope>
    <source>
        <strain evidence="3 4">KLBMP1111</strain>
    </source>
</reference>
<evidence type="ECO:0000256" key="1">
    <source>
        <dbReference type="SAM" id="MobiDB-lite"/>
    </source>
</evidence>
<dbReference type="OrthoDB" id="3686515at2"/>
<dbReference type="RefSeq" id="WP_054290856.1">
    <property type="nucleotide sequence ID" value="NZ_CP012752.1"/>
</dbReference>
<evidence type="ECO:0000256" key="2">
    <source>
        <dbReference type="SAM" id="Phobius"/>
    </source>
</evidence>
<keyword evidence="2" id="KW-1133">Transmembrane helix</keyword>
<keyword evidence="2" id="KW-0812">Transmembrane</keyword>
<evidence type="ECO:0000313" key="4">
    <source>
        <dbReference type="Proteomes" id="UP000063699"/>
    </source>
</evidence>
<gene>
    <name evidence="3" type="ORF">AOZ06_20355</name>
</gene>
<proteinExistence type="predicted"/>
<feature type="transmembrane region" description="Helical" evidence="2">
    <location>
        <begin position="28"/>
        <end position="49"/>
    </location>
</feature>
<dbReference type="AlphaFoldDB" id="A0A0N9I3S4"/>
<organism evidence="3 4">
    <name type="scientific">Kibdelosporangium phytohabitans</name>
    <dbReference type="NCBI Taxonomy" id="860235"/>
    <lineage>
        <taxon>Bacteria</taxon>
        <taxon>Bacillati</taxon>
        <taxon>Actinomycetota</taxon>
        <taxon>Actinomycetes</taxon>
        <taxon>Pseudonocardiales</taxon>
        <taxon>Pseudonocardiaceae</taxon>
        <taxon>Kibdelosporangium</taxon>
    </lineage>
</organism>
<evidence type="ECO:0008006" key="5">
    <source>
        <dbReference type="Google" id="ProtNLM"/>
    </source>
</evidence>
<name>A0A0N9I3S4_9PSEU</name>
<dbReference type="EMBL" id="CP012752">
    <property type="protein sequence ID" value="ALG08950.1"/>
    <property type="molecule type" value="Genomic_DNA"/>
</dbReference>
<sequence>MTAKRPRAAKLGPLGSENDEKTKRRNGVILVVASAVLVVAAAAGGILMLTGGSPEDDATSAAREFAQLYQRGLNSSGRDVDASAFEPVVCGQIMPQLREAFSAKENPVPGTPQFVLAVKDVKTNGDRGSFTLATKVTAPGTPEQSDDAAFDLVKEDGHWRVCSL</sequence>
<keyword evidence="4" id="KW-1185">Reference proteome</keyword>
<accession>A0A0N9I3S4</accession>
<feature type="region of interest" description="Disordered" evidence="1">
    <location>
        <begin position="1"/>
        <end position="20"/>
    </location>
</feature>
<evidence type="ECO:0000313" key="3">
    <source>
        <dbReference type="EMBL" id="ALG08950.1"/>
    </source>
</evidence>
<dbReference type="Proteomes" id="UP000063699">
    <property type="component" value="Chromosome"/>
</dbReference>
<protein>
    <recommendedName>
        <fullName evidence="5">DUF4878 domain-containing protein</fullName>
    </recommendedName>
</protein>
<dbReference type="KEGG" id="kphy:AOZ06_20355"/>
<dbReference type="STRING" id="860235.AOZ06_20355"/>